<evidence type="ECO:0000313" key="2">
    <source>
        <dbReference type="Proteomes" id="UP000234789"/>
    </source>
</evidence>
<protein>
    <recommendedName>
        <fullName evidence="3">Bactofilin</fullName>
    </recommendedName>
</protein>
<dbReference type="EMBL" id="NFEZ01000003">
    <property type="protein sequence ID" value="PLT47563.1"/>
    <property type="molecule type" value="Genomic_DNA"/>
</dbReference>
<reference evidence="1 2" key="1">
    <citation type="submission" date="2017-05" db="EMBL/GenBank/DDBJ databases">
        <title>Functional genome analysis of Paenibacillus pasadenensis strain R16: insights on endophytic life style and antifungal activity.</title>
        <authorList>
            <person name="Passera A."/>
            <person name="Marcolungo L."/>
            <person name="Casati P."/>
            <person name="Brasca M."/>
            <person name="Quaglino F."/>
            <person name="Delledonne M."/>
        </authorList>
    </citation>
    <scope>NUCLEOTIDE SEQUENCE [LARGE SCALE GENOMIC DNA]</scope>
    <source>
        <strain evidence="1 2">R16</strain>
    </source>
</reference>
<sequence>MAAKTHDEPRRLSLTGTGATGGGSYEKARVLGDAVVHGSLDCVQLAVTGTMRVHGELNALKASITGTISAEGLSIGRLRLTGELASRDAASVRELIGTGSITVQERLHVDRLRLSGELQAMSCDASDIHLRGKAAVPGRLDAGSIELQLYGDSSVGELVGDRIEVSRPAWWTRLFGIFFRPSRQARLSAHHIEGAVVRLEHTRAHTVRGGSVTVGDGCEIGAVEYTEELIVHPGAVVKERRRI</sequence>
<comment type="caution">
    <text evidence="1">The sequence shown here is derived from an EMBL/GenBank/DDBJ whole genome shotgun (WGS) entry which is preliminary data.</text>
</comment>
<evidence type="ECO:0000313" key="1">
    <source>
        <dbReference type="EMBL" id="PLT47563.1"/>
    </source>
</evidence>
<dbReference type="RefSeq" id="WP_101808163.1">
    <property type="nucleotide sequence ID" value="NZ_NFEZ01000003.1"/>
</dbReference>
<accession>A0A2N5NB62</accession>
<organism evidence="1 2">
    <name type="scientific">Paenibacillus pasadenensis</name>
    <dbReference type="NCBI Taxonomy" id="217090"/>
    <lineage>
        <taxon>Bacteria</taxon>
        <taxon>Bacillati</taxon>
        <taxon>Bacillota</taxon>
        <taxon>Bacilli</taxon>
        <taxon>Bacillales</taxon>
        <taxon>Paenibacillaceae</taxon>
        <taxon>Paenibacillus</taxon>
    </lineage>
</organism>
<gene>
    <name evidence="1" type="ORF">B8V81_1787</name>
</gene>
<evidence type="ECO:0008006" key="3">
    <source>
        <dbReference type="Google" id="ProtNLM"/>
    </source>
</evidence>
<dbReference type="Proteomes" id="UP000234789">
    <property type="component" value="Unassembled WGS sequence"/>
</dbReference>
<proteinExistence type="predicted"/>
<dbReference type="AlphaFoldDB" id="A0A2N5NB62"/>
<name>A0A2N5NB62_9BACL</name>
<keyword evidence="2" id="KW-1185">Reference proteome</keyword>